<comment type="caution">
    <text evidence="1">The sequence shown here is derived from an EMBL/GenBank/DDBJ whole genome shotgun (WGS) entry which is preliminary data.</text>
</comment>
<evidence type="ECO:0000313" key="2">
    <source>
        <dbReference type="Proteomes" id="UP001500731"/>
    </source>
</evidence>
<evidence type="ECO:0000313" key="1">
    <source>
        <dbReference type="EMBL" id="GAA4492386.1"/>
    </source>
</evidence>
<dbReference type="EMBL" id="BAABGP010000037">
    <property type="protein sequence ID" value="GAA4492386.1"/>
    <property type="molecule type" value="Genomic_DNA"/>
</dbReference>
<keyword evidence="2" id="KW-1185">Reference proteome</keyword>
<reference evidence="2" key="1">
    <citation type="journal article" date="2019" name="Int. J. Syst. Evol. Microbiol.">
        <title>The Global Catalogue of Microorganisms (GCM) 10K type strain sequencing project: providing services to taxonomists for standard genome sequencing and annotation.</title>
        <authorList>
            <consortium name="The Broad Institute Genomics Platform"/>
            <consortium name="The Broad Institute Genome Sequencing Center for Infectious Disease"/>
            <person name="Wu L."/>
            <person name="Ma J."/>
        </authorList>
    </citation>
    <scope>NUCLEOTIDE SEQUENCE [LARGE SCALE GENOMIC DNA]</scope>
    <source>
        <strain evidence="2">JCM 17839</strain>
    </source>
</reference>
<dbReference type="RefSeq" id="WP_345189038.1">
    <property type="nucleotide sequence ID" value="NZ_BAABGP010000037.1"/>
</dbReference>
<gene>
    <name evidence="1" type="ORF">GCM10023171_37420</name>
</gene>
<protein>
    <recommendedName>
        <fullName evidence="3">FtsK domain-containing protein</fullName>
    </recommendedName>
</protein>
<accession>A0ABP8PUD8</accession>
<organism evidence="1 2">
    <name type="scientific">Microbacterium panaciterrae</name>
    <dbReference type="NCBI Taxonomy" id="985759"/>
    <lineage>
        <taxon>Bacteria</taxon>
        <taxon>Bacillati</taxon>
        <taxon>Actinomycetota</taxon>
        <taxon>Actinomycetes</taxon>
        <taxon>Micrococcales</taxon>
        <taxon>Microbacteriaceae</taxon>
        <taxon>Microbacterium</taxon>
    </lineage>
</organism>
<sequence length="192" mass="21193">MTTGLLDDAVVAFTDAWDTSADPHLHVTGPHRTGRTQGLIRLLLSWQQHGGVVLWLDPHTTDASGLDQAFLIVADAINILHARARNREDEPDATFPPVLVILDDYDRILRLAEDATQLEQLRRNVRQLIHEGARDGVHLALATSTRNPVIEDEIARELSTVVLGDTASPGGHLCAGMGTFTDRTTRVQRIRF</sequence>
<evidence type="ECO:0008006" key="3">
    <source>
        <dbReference type="Google" id="ProtNLM"/>
    </source>
</evidence>
<dbReference type="InterPro" id="IPR027417">
    <property type="entry name" value="P-loop_NTPase"/>
</dbReference>
<dbReference type="SUPFAM" id="SSF52540">
    <property type="entry name" value="P-loop containing nucleoside triphosphate hydrolases"/>
    <property type="match status" value="1"/>
</dbReference>
<dbReference type="Proteomes" id="UP001500731">
    <property type="component" value="Unassembled WGS sequence"/>
</dbReference>
<dbReference type="Gene3D" id="3.40.50.300">
    <property type="entry name" value="P-loop containing nucleotide triphosphate hydrolases"/>
    <property type="match status" value="1"/>
</dbReference>
<proteinExistence type="predicted"/>
<name>A0ABP8PUD8_9MICO</name>